<feature type="coiled-coil region" evidence="1">
    <location>
        <begin position="151"/>
        <end position="178"/>
    </location>
</feature>
<evidence type="ECO:0000313" key="2">
    <source>
        <dbReference type="EMBL" id="PPV13781.1"/>
    </source>
</evidence>
<protein>
    <submittedName>
        <fullName evidence="2">Uncharacterized protein</fullName>
    </submittedName>
</protein>
<dbReference type="Proteomes" id="UP000238081">
    <property type="component" value="Unassembled WGS sequence"/>
</dbReference>
<comment type="caution">
    <text evidence="2">The sequence shown here is derived from an EMBL/GenBank/DDBJ whole genome shotgun (WGS) entry which is preliminary data.</text>
</comment>
<dbReference type="EMBL" id="LRDH01000117">
    <property type="protein sequence ID" value="PPV13781.1"/>
    <property type="molecule type" value="Genomic_DNA"/>
</dbReference>
<proteinExistence type="predicted"/>
<evidence type="ECO:0000256" key="1">
    <source>
        <dbReference type="SAM" id="Coils"/>
    </source>
</evidence>
<keyword evidence="1" id="KW-0175">Coiled coil</keyword>
<sequence>MQIKIINEKSEDFGRTFKVRRMNYNEIIVNYPSGNGLKYFSFKDVECIRENDIDDFLINNRDFLKIKLKRGISIVLYNAIYDSIKDEIEEEIESLNVLRDKYKINKRGIWDKEILVNVNNGFPLEIQASGQNFKRDGYNIIINKVEKDIFLEVCRTEIENLEREIDMKNKVITSFRNAISDVKNSYED</sequence>
<reference evidence="2 3" key="1">
    <citation type="submission" date="2016-01" db="EMBL/GenBank/DDBJ databases">
        <title>Characterization of the Clostridium difficile lineages that are prevalent in Hong Kong and China.</title>
        <authorList>
            <person name="Kwok J.S.-L."/>
            <person name="Lam W.-Y."/>
            <person name="Ip M."/>
            <person name="Chan T.-F."/>
            <person name="Hawkey P.M."/>
            <person name="Tsui S.K.-W."/>
        </authorList>
    </citation>
    <scope>NUCLEOTIDE SEQUENCE [LARGE SCALE GENOMIC DNA]</scope>
    <source>
        <strain evidence="2 3">300064</strain>
    </source>
</reference>
<dbReference type="AlphaFoldDB" id="A0A2S7F8Y2"/>
<accession>A0A2S7F8Y2</accession>
<dbReference type="RefSeq" id="WP_043666806.1">
    <property type="nucleotide sequence ID" value="NZ_JSEG01000028.1"/>
</dbReference>
<name>A0A2S7F8Y2_CLOBU</name>
<gene>
    <name evidence="2" type="ORF">AWN73_15900</name>
</gene>
<evidence type="ECO:0000313" key="3">
    <source>
        <dbReference type="Proteomes" id="UP000238081"/>
    </source>
</evidence>
<organism evidence="2 3">
    <name type="scientific">Clostridium butyricum</name>
    <dbReference type="NCBI Taxonomy" id="1492"/>
    <lineage>
        <taxon>Bacteria</taxon>
        <taxon>Bacillati</taxon>
        <taxon>Bacillota</taxon>
        <taxon>Clostridia</taxon>
        <taxon>Eubacteriales</taxon>
        <taxon>Clostridiaceae</taxon>
        <taxon>Clostridium</taxon>
    </lineage>
</organism>